<dbReference type="HOGENOM" id="CLU_2592874_0_0_1"/>
<dbReference type="AlphaFoldDB" id="D6WP12"/>
<sequence>MNQREENIPGRNWTISRLTKINSQNCICGILDRHFSTSLEETLLNRDGHVWRIRVMPAKEVWLMNSKMVVGQKVEMHAYA</sequence>
<accession>D6WP12</accession>
<dbReference type="EMBL" id="KQ971343">
    <property type="protein sequence ID" value="EFA04419.1"/>
    <property type="molecule type" value="Genomic_DNA"/>
</dbReference>
<organism evidence="1 2">
    <name type="scientific">Tribolium castaneum</name>
    <name type="common">Red flour beetle</name>
    <dbReference type="NCBI Taxonomy" id="7070"/>
    <lineage>
        <taxon>Eukaryota</taxon>
        <taxon>Metazoa</taxon>
        <taxon>Ecdysozoa</taxon>
        <taxon>Arthropoda</taxon>
        <taxon>Hexapoda</taxon>
        <taxon>Insecta</taxon>
        <taxon>Pterygota</taxon>
        <taxon>Neoptera</taxon>
        <taxon>Endopterygota</taxon>
        <taxon>Coleoptera</taxon>
        <taxon>Polyphaga</taxon>
        <taxon>Cucujiformia</taxon>
        <taxon>Tenebrionidae</taxon>
        <taxon>Tenebrionidae incertae sedis</taxon>
        <taxon>Tribolium</taxon>
    </lineage>
</organism>
<name>D6WP12_TRICA</name>
<gene>
    <name evidence="1" type="primary">GLEAN_14719</name>
    <name evidence="1" type="ORF">TcasGA2_TC014719</name>
</gene>
<dbReference type="Proteomes" id="UP000007266">
    <property type="component" value="Linkage group 5"/>
</dbReference>
<reference evidence="1 2" key="1">
    <citation type="journal article" date="2008" name="Nature">
        <title>The genome of the model beetle and pest Tribolium castaneum.</title>
        <authorList>
            <consortium name="Tribolium Genome Sequencing Consortium"/>
            <person name="Richards S."/>
            <person name="Gibbs R.A."/>
            <person name="Weinstock G.M."/>
            <person name="Brown S.J."/>
            <person name="Denell R."/>
            <person name="Beeman R.W."/>
            <person name="Gibbs R."/>
            <person name="Beeman R.W."/>
            <person name="Brown S.J."/>
            <person name="Bucher G."/>
            <person name="Friedrich M."/>
            <person name="Grimmelikhuijzen C.J."/>
            <person name="Klingler M."/>
            <person name="Lorenzen M."/>
            <person name="Richards S."/>
            <person name="Roth S."/>
            <person name="Schroder R."/>
            <person name="Tautz D."/>
            <person name="Zdobnov E.M."/>
            <person name="Muzny D."/>
            <person name="Gibbs R.A."/>
            <person name="Weinstock G.M."/>
            <person name="Attaway T."/>
            <person name="Bell S."/>
            <person name="Buhay C.J."/>
            <person name="Chandrabose M.N."/>
            <person name="Chavez D."/>
            <person name="Clerk-Blankenburg K.P."/>
            <person name="Cree A."/>
            <person name="Dao M."/>
            <person name="Davis C."/>
            <person name="Chacko J."/>
            <person name="Dinh H."/>
            <person name="Dugan-Rocha S."/>
            <person name="Fowler G."/>
            <person name="Garner T.T."/>
            <person name="Garnes J."/>
            <person name="Gnirke A."/>
            <person name="Hawes A."/>
            <person name="Hernandez J."/>
            <person name="Hines S."/>
            <person name="Holder M."/>
            <person name="Hume J."/>
            <person name="Jhangiani S.N."/>
            <person name="Joshi V."/>
            <person name="Khan Z.M."/>
            <person name="Jackson L."/>
            <person name="Kovar C."/>
            <person name="Kowis A."/>
            <person name="Lee S."/>
            <person name="Lewis L.R."/>
            <person name="Margolis J."/>
            <person name="Morgan M."/>
            <person name="Nazareth L.V."/>
            <person name="Nguyen N."/>
            <person name="Okwuonu G."/>
            <person name="Parker D."/>
            <person name="Richards S."/>
            <person name="Ruiz S.J."/>
            <person name="Santibanez J."/>
            <person name="Savard J."/>
            <person name="Scherer S.E."/>
            <person name="Schneider B."/>
            <person name="Sodergren E."/>
            <person name="Tautz D."/>
            <person name="Vattahil S."/>
            <person name="Villasana D."/>
            <person name="White C.S."/>
            <person name="Wright R."/>
            <person name="Park Y."/>
            <person name="Beeman R.W."/>
            <person name="Lord J."/>
            <person name="Oppert B."/>
            <person name="Lorenzen M."/>
            <person name="Brown S."/>
            <person name="Wang L."/>
            <person name="Savard J."/>
            <person name="Tautz D."/>
            <person name="Richards S."/>
            <person name="Weinstock G."/>
            <person name="Gibbs R.A."/>
            <person name="Liu Y."/>
            <person name="Worley K."/>
            <person name="Weinstock G."/>
            <person name="Elsik C.G."/>
            <person name="Reese J.T."/>
            <person name="Elhaik E."/>
            <person name="Landan G."/>
            <person name="Graur D."/>
            <person name="Arensburger P."/>
            <person name="Atkinson P."/>
            <person name="Beeman R.W."/>
            <person name="Beidler J."/>
            <person name="Brown S.J."/>
            <person name="Demuth J.P."/>
            <person name="Drury D.W."/>
            <person name="Du Y.Z."/>
            <person name="Fujiwara H."/>
            <person name="Lorenzen M."/>
            <person name="Maselli V."/>
            <person name="Osanai M."/>
            <person name="Park Y."/>
            <person name="Robertson H.M."/>
            <person name="Tu Z."/>
            <person name="Wang J.J."/>
            <person name="Wang S."/>
            <person name="Richards S."/>
            <person name="Song H."/>
            <person name="Zhang L."/>
            <person name="Sodergren E."/>
            <person name="Werner D."/>
            <person name="Stanke M."/>
            <person name="Morgenstern B."/>
            <person name="Solovyev V."/>
            <person name="Kosarev P."/>
            <person name="Brown G."/>
            <person name="Chen H.C."/>
            <person name="Ermolaeva O."/>
            <person name="Hlavina W."/>
            <person name="Kapustin Y."/>
            <person name="Kiryutin B."/>
            <person name="Kitts P."/>
            <person name="Maglott D."/>
            <person name="Pruitt K."/>
            <person name="Sapojnikov V."/>
            <person name="Souvorov A."/>
            <person name="Mackey A.J."/>
            <person name="Waterhouse R.M."/>
            <person name="Wyder S."/>
            <person name="Zdobnov E.M."/>
            <person name="Zdobnov E.M."/>
            <person name="Wyder S."/>
            <person name="Kriventseva E.V."/>
            <person name="Kadowaki T."/>
            <person name="Bork P."/>
            <person name="Aranda M."/>
            <person name="Bao R."/>
            <person name="Beermann A."/>
            <person name="Berns N."/>
            <person name="Bolognesi R."/>
            <person name="Bonneton F."/>
            <person name="Bopp D."/>
            <person name="Brown S.J."/>
            <person name="Bucher G."/>
            <person name="Butts T."/>
            <person name="Chaumot A."/>
            <person name="Denell R.E."/>
            <person name="Ferrier D.E."/>
            <person name="Friedrich M."/>
            <person name="Gordon C.M."/>
            <person name="Jindra M."/>
            <person name="Klingler M."/>
            <person name="Lan Q."/>
            <person name="Lattorff H.M."/>
            <person name="Laudet V."/>
            <person name="von Levetsow C."/>
            <person name="Liu Z."/>
            <person name="Lutz R."/>
            <person name="Lynch J.A."/>
            <person name="da Fonseca R.N."/>
            <person name="Posnien N."/>
            <person name="Reuter R."/>
            <person name="Roth S."/>
            <person name="Savard J."/>
            <person name="Schinko J.B."/>
            <person name="Schmitt C."/>
            <person name="Schoppmeier M."/>
            <person name="Schroder R."/>
            <person name="Shippy T.D."/>
            <person name="Simonnet F."/>
            <person name="Marques-Souza H."/>
            <person name="Tautz D."/>
            <person name="Tomoyasu Y."/>
            <person name="Trauner J."/>
            <person name="Van der Zee M."/>
            <person name="Vervoort M."/>
            <person name="Wittkopp N."/>
            <person name="Wimmer E.A."/>
            <person name="Yang X."/>
            <person name="Jones A.K."/>
            <person name="Sattelle D.B."/>
            <person name="Ebert P.R."/>
            <person name="Nelson D."/>
            <person name="Scott J.G."/>
            <person name="Beeman R.W."/>
            <person name="Muthukrishnan S."/>
            <person name="Kramer K.J."/>
            <person name="Arakane Y."/>
            <person name="Beeman R.W."/>
            <person name="Zhu Q."/>
            <person name="Hogenkamp D."/>
            <person name="Dixit R."/>
            <person name="Oppert B."/>
            <person name="Jiang H."/>
            <person name="Zou Z."/>
            <person name="Marshall J."/>
            <person name="Elpidina E."/>
            <person name="Vinokurov K."/>
            <person name="Oppert C."/>
            <person name="Zou Z."/>
            <person name="Evans J."/>
            <person name="Lu Z."/>
            <person name="Zhao P."/>
            <person name="Sumathipala N."/>
            <person name="Altincicek B."/>
            <person name="Vilcinskas A."/>
            <person name="Williams M."/>
            <person name="Hultmark D."/>
            <person name="Hetru C."/>
            <person name="Jiang H."/>
            <person name="Grimmelikhuijzen C.J."/>
            <person name="Hauser F."/>
            <person name="Cazzamali G."/>
            <person name="Williamson M."/>
            <person name="Park Y."/>
            <person name="Li B."/>
            <person name="Tanaka Y."/>
            <person name="Predel R."/>
            <person name="Neupert S."/>
            <person name="Schachtner J."/>
            <person name="Verleyen P."/>
            <person name="Raible F."/>
            <person name="Bork P."/>
            <person name="Friedrich M."/>
            <person name="Walden K.K."/>
            <person name="Robertson H.M."/>
            <person name="Angeli S."/>
            <person name="Foret S."/>
            <person name="Bucher G."/>
            <person name="Schuetz S."/>
            <person name="Maleszka R."/>
            <person name="Wimmer E.A."/>
            <person name="Beeman R.W."/>
            <person name="Lorenzen M."/>
            <person name="Tomoyasu Y."/>
            <person name="Miller S.C."/>
            <person name="Grossmann D."/>
            <person name="Bucher G."/>
        </authorList>
    </citation>
    <scope>NUCLEOTIDE SEQUENCE [LARGE SCALE GENOMIC DNA]</scope>
    <source>
        <strain evidence="1 2">Georgia GA2</strain>
    </source>
</reference>
<reference evidence="1 2" key="2">
    <citation type="journal article" date="2010" name="Nucleic Acids Res.">
        <title>BeetleBase in 2010: revisions to provide comprehensive genomic information for Tribolium castaneum.</title>
        <authorList>
            <person name="Kim H.S."/>
            <person name="Murphy T."/>
            <person name="Xia J."/>
            <person name="Caragea D."/>
            <person name="Park Y."/>
            <person name="Beeman R.W."/>
            <person name="Lorenzen M.D."/>
            <person name="Butcher S."/>
            <person name="Manak J.R."/>
            <person name="Brown S.J."/>
        </authorList>
    </citation>
    <scope>GENOME REANNOTATION</scope>
    <source>
        <strain evidence="1 2">Georgia GA2</strain>
    </source>
</reference>
<keyword evidence="2" id="KW-1185">Reference proteome</keyword>
<protein>
    <submittedName>
        <fullName evidence="1">Uncharacterized protein</fullName>
    </submittedName>
</protein>
<dbReference type="InParanoid" id="D6WP12"/>
<proteinExistence type="predicted"/>
<evidence type="ECO:0000313" key="1">
    <source>
        <dbReference type="EMBL" id="EFA04419.1"/>
    </source>
</evidence>
<evidence type="ECO:0000313" key="2">
    <source>
        <dbReference type="Proteomes" id="UP000007266"/>
    </source>
</evidence>